<comment type="subcellular location">
    <subcellularLocation>
        <location evidence="1">Cell membrane</location>
        <topology evidence="1">Peripheral membrane protein</topology>
    </subcellularLocation>
</comment>
<evidence type="ECO:0000256" key="2">
    <source>
        <dbReference type="ARBA" id="ARBA00005417"/>
    </source>
</evidence>
<dbReference type="PANTHER" id="PTHR43790">
    <property type="entry name" value="CARBOHYDRATE TRANSPORT ATP-BINDING PROTEIN MG119-RELATED"/>
    <property type="match status" value="1"/>
</dbReference>
<accession>A0A0R3E0W9</accession>
<dbReference type="CDD" id="cd03215">
    <property type="entry name" value="ABC_Carb_Monos_II"/>
    <property type="match status" value="1"/>
</dbReference>
<dbReference type="SUPFAM" id="SSF52540">
    <property type="entry name" value="P-loop containing nucleoside triphosphate hydrolases"/>
    <property type="match status" value="2"/>
</dbReference>
<name>A0A0R3E0W9_9BRAD</name>
<protein>
    <submittedName>
        <fullName evidence="13">Sugar ABC transporter ATP-binding protein</fullName>
    </submittedName>
</protein>
<feature type="domain" description="ABC transporter" evidence="12">
    <location>
        <begin position="256"/>
        <end position="500"/>
    </location>
</feature>
<evidence type="ECO:0000256" key="4">
    <source>
        <dbReference type="ARBA" id="ARBA00022475"/>
    </source>
</evidence>
<keyword evidence="14" id="KW-1185">Reference proteome</keyword>
<evidence type="ECO:0000256" key="5">
    <source>
        <dbReference type="ARBA" id="ARBA00022597"/>
    </source>
</evidence>
<dbReference type="PROSITE" id="PS50893">
    <property type="entry name" value="ABC_TRANSPORTER_2"/>
    <property type="match status" value="2"/>
</dbReference>
<dbReference type="GO" id="GO:0016887">
    <property type="term" value="F:ATP hydrolysis activity"/>
    <property type="evidence" value="ECO:0007669"/>
    <property type="project" value="InterPro"/>
</dbReference>
<gene>
    <name evidence="13" type="ORF">AOQ71_07895</name>
</gene>
<keyword evidence="7" id="KW-0547">Nucleotide-binding</keyword>
<keyword evidence="4" id="KW-1003">Cell membrane</keyword>
<proteinExistence type="inferred from homology"/>
<dbReference type="CDD" id="cd03216">
    <property type="entry name" value="ABC_Carb_Monos_I"/>
    <property type="match status" value="1"/>
</dbReference>
<keyword evidence="9" id="KW-1278">Translocase</keyword>
<evidence type="ECO:0000256" key="7">
    <source>
        <dbReference type="ARBA" id="ARBA00022741"/>
    </source>
</evidence>
<evidence type="ECO:0000256" key="6">
    <source>
        <dbReference type="ARBA" id="ARBA00022737"/>
    </source>
</evidence>
<evidence type="ECO:0000313" key="13">
    <source>
        <dbReference type="EMBL" id="KRQ15848.1"/>
    </source>
</evidence>
<dbReference type="GO" id="GO:0005524">
    <property type="term" value="F:ATP binding"/>
    <property type="evidence" value="ECO:0007669"/>
    <property type="project" value="UniProtKB-KW"/>
</dbReference>
<sequence>MRRPALRISSVCKRFGSLIANDDVSFTLEAGQVLALLGENGAGKTTLMNILFGHYVADSGAIEIGGASLSPGSPQAALRAGIGMVHQHFALADNLSVAENIIIGTESLLLPWHRAKAKEKILDIARRYGLALDPDALVRDISVGERQRVEIVKALYRDARILVLDEPTAVLTPQEAEALFATLRILVSNGVAVIFISHKLREVLSVADKIIVMRQGKVVAERRASETSREELAELMVGRKVAFPDRKPVSVGPAVLRLDGIVLRQGGNRPHVLDGVNLEVRQHEILGIAGIAGNGQAALADIACGVLAPSEGLIHLSGDPVRSDPSEFVKRGVARIPEDRHATGLIPDMSVWENVVAERYRSEAFAVAGLQRVGAARKYAELVIAQFDVRGAAPNTSAKQLSGGNMQKLILGRTLLQDPGVIVATQPTRGLDIGAVAYVHRKLLEARDRGAGILLISEDIDELFSLSDRIAVMFRGSLSSPVRTETLSLQELGLRMAGQNSTGGR</sequence>
<evidence type="ECO:0000256" key="8">
    <source>
        <dbReference type="ARBA" id="ARBA00022840"/>
    </source>
</evidence>
<dbReference type="PANTHER" id="PTHR43790:SF9">
    <property type="entry name" value="GALACTOFURANOSE TRANSPORTER ATP-BINDING PROTEIN YTFR"/>
    <property type="match status" value="1"/>
</dbReference>
<dbReference type="FunFam" id="3.40.50.300:FF:000127">
    <property type="entry name" value="Ribose import ATP-binding protein RbsA"/>
    <property type="match status" value="1"/>
</dbReference>
<dbReference type="EMBL" id="LJYG01000034">
    <property type="protein sequence ID" value="KRQ15848.1"/>
    <property type="molecule type" value="Genomic_DNA"/>
</dbReference>
<keyword evidence="5" id="KW-0762">Sugar transport</keyword>
<dbReference type="AlphaFoldDB" id="A0A0R3E0W9"/>
<dbReference type="STRING" id="989370.AOQ71_07895"/>
<dbReference type="OrthoDB" id="9805029at2"/>
<keyword evidence="3" id="KW-0813">Transport</keyword>
<reference evidence="13 14" key="1">
    <citation type="submission" date="2015-09" db="EMBL/GenBank/DDBJ databases">
        <title>Draft Genome Sequence of Bradyrhizobium manausense Strain BR 3351T, a Novel Symbiotic Nitrogen-Fixing Alphaproteobacterium Isolated from Brazilian Amazon Rain Forest.</title>
        <authorList>
            <person name="De Araujo J.L."/>
            <person name="Zilli J.E."/>
        </authorList>
    </citation>
    <scope>NUCLEOTIDE SEQUENCE [LARGE SCALE GENOMIC DNA]</scope>
    <source>
        <strain evidence="13 14">BR3351</strain>
    </source>
</reference>
<dbReference type="PROSITE" id="PS00211">
    <property type="entry name" value="ABC_TRANSPORTER_1"/>
    <property type="match status" value="2"/>
</dbReference>
<organism evidence="13 14">
    <name type="scientific">Bradyrhizobium manausense</name>
    <dbReference type="NCBI Taxonomy" id="989370"/>
    <lineage>
        <taxon>Bacteria</taxon>
        <taxon>Pseudomonadati</taxon>
        <taxon>Pseudomonadota</taxon>
        <taxon>Alphaproteobacteria</taxon>
        <taxon>Hyphomicrobiales</taxon>
        <taxon>Nitrobacteraceae</taxon>
        <taxon>Bradyrhizobium</taxon>
    </lineage>
</organism>
<keyword evidence="10" id="KW-0472">Membrane</keyword>
<keyword evidence="6" id="KW-0677">Repeat</keyword>
<dbReference type="Gene3D" id="3.40.50.300">
    <property type="entry name" value="P-loop containing nucleotide triphosphate hydrolases"/>
    <property type="match status" value="2"/>
</dbReference>
<dbReference type="InterPro" id="IPR050107">
    <property type="entry name" value="ABC_carbohydrate_import_ATPase"/>
</dbReference>
<dbReference type="InterPro" id="IPR003439">
    <property type="entry name" value="ABC_transporter-like_ATP-bd"/>
</dbReference>
<dbReference type="GO" id="GO:0005886">
    <property type="term" value="C:plasma membrane"/>
    <property type="evidence" value="ECO:0007669"/>
    <property type="project" value="UniProtKB-SubCell"/>
</dbReference>
<comment type="caution">
    <text evidence="13">The sequence shown here is derived from an EMBL/GenBank/DDBJ whole genome shotgun (WGS) entry which is preliminary data.</text>
</comment>
<dbReference type="InterPro" id="IPR027417">
    <property type="entry name" value="P-loop_NTPase"/>
</dbReference>
<comment type="function">
    <text evidence="11">Involved in beta-(1--&gt;2)glucan export. Transmembrane domains (TMD) form a pore in the inner membrane and the ATP-binding domain (NBD) is responsible for energy generation.</text>
</comment>
<comment type="similarity">
    <text evidence="2">Belongs to the ABC transporter superfamily.</text>
</comment>
<dbReference type="SMART" id="SM00382">
    <property type="entry name" value="AAA"/>
    <property type="match status" value="1"/>
</dbReference>
<evidence type="ECO:0000256" key="1">
    <source>
        <dbReference type="ARBA" id="ARBA00004202"/>
    </source>
</evidence>
<evidence type="ECO:0000313" key="14">
    <source>
        <dbReference type="Proteomes" id="UP000051936"/>
    </source>
</evidence>
<dbReference type="InterPro" id="IPR017871">
    <property type="entry name" value="ABC_transporter-like_CS"/>
</dbReference>
<evidence type="ECO:0000256" key="9">
    <source>
        <dbReference type="ARBA" id="ARBA00022967"/>
    </source>
</evidence>
<evidence type="ECO:0000256" key="3">
    <source>
        <dbReference type="ARBA" id="ARBA00022448"/>
    </source>
</evidence>
<keyword evidence="8 13" id="KW-0067">ATP-binding</keyword>
<dbReference type="Pfam" id="PF00005">
    <property type="entry name" value="ABC_tran"/>
    <property type="match status" value="2"/>
</dbReference>
<evidence type="ECO:0000256" key="10">
    <source>
        <dbReference type="ARBA" id="ARBA00023136"/>
    </source>
</evidence>
<dbReference type="InterPro" id="IPR003593">
    <property type="entry name" value="AAA+_ATPase"/>
</dbReference>
<evidence type="ECO:0000259" key="12">
    <source>
        <dbReference type="PROSITE" id="PS50893"/>
    </source>
</evidence>
<feature type="domain" description="ABC transporter" evidence="12">
    <location>
        <begin position="6"/>
        <end position="240"/>
    </location>
</feature>
<evidence type="ECO:0000256" key="11">
    <source>
        <dbReference type="ARBA" id="ARBA00024722"/>
    </source>
</evidence>
<dbReference type="Proteomes" id="UP000051936">
    <property type="component" value="Unassembled WGS sequence"/>
</dbReference>